<evidence type="ECO:0000256" key="7">
    <source>
        <dbReference type="SAM" id="MobiDB-lite"/>
    </source>
</evidence>
<dbReference type="InterPro" id="IPR012313">
    <property type="entry name" value="Znf_FCS"/>
</dbReference>
<keyword evidence="4" id="KW-0862">Zinc</keyword>
<evidence type="ECO:0000256" key="5">
    <source>
        <dbReference type="ARBA" id="ARBA00023242"/>
    </source>
</evidence>
<keyword evidence="8" id="KW-0732">Signal</keyword>
<dbReference type="GO" id="GO:0008270">
    <property type="term" value="F:zinc ion binding"/>
    <property type="evidence" value="ECO:0007669"/>
    <property type="project" value="UniProtKB-KW"/>
</dbReference>
<keyword evidence="3 6" id="KW-0863">Zinc-finger</keyword>
<reference evidence="10" key="1">
    <citation type="submission" date="2017-07" db="EMBL/GenBank/DDBJ databases">
        <authorList>
            <person name="Mikheyev A."/>
            <person name="Grau M."/>
        </authorList>
    </citation>
    <scope>NUCLEOTIDE SEQUENCE</scope>
    <source>
        <tissue evidence="10">Venom_gland</tissue>
    </source>
</reference>
<dbReference type="PROSITE" id="PS51024">
    <property type="entry name" value="ZF_FCS"/>
    <property type="match status" value="1"/>
</dbReference>
<organism evidence="10">
    <name type="scientific">Micrurus paraensis</name>
    <dbReference type="NCBI Taxonomy" id="1970185"/>
    <lineage>
        <taxon>Eukaryota</taxon>
        <taxon>Metazoa</taxon>
        <taxon>Chordata</taxon>
        <taxon>Craniata</taxon>
        <taxon>Vertebrata</taxon>
        <taxon>Euteleostomi</taxon>
        <taxon>Lepidosauria</taxon>
        <taxon>Squamata</taxon>
        <taxon>Bifurcata</taxon>
        <taxon>Unidentata</taxon>
        <taxon>Episquamata</taxon>
        <taxon>Toxicofera</taxon>
        <taxon>Serpentes</taxon>
        <taxon>Colubroidea</taxon>
        <taxon>Elapidae</taxon>
        <taxon>Elapinae</taxon>
        <taxon>Micrurus</taxon>
    </lineage>
</organism>
<protein>
    <recommendedName>
        <fullName evidence="9">FCS-type domain-containing protein</fullName>
    </recommendedName>
</protein>
<dbReference type="EMBL" id="IACL01113853">
    <property type="protein sequence ID" value="LAB14847.1"/>
    <property type="molecule type" value="Transcribed_RNA"/>
</dbReference>
<reference evidence="10" key="2">
    <citation type="submission" date="2017-11" db="EMBL/GenBank/DDBJ databases">
        <title>Coralsnake Venomics: Analyses of Venom Gland Transcriptomes and Proteomes of Six Brazilian Taxa.</title>
        <authorList>
            <person name="Aird S.D."/>
            <person name="Jorge da Silva N."/>
            <person name="Qiu L."/>
            <person name="Villar-Briones A."/>
            <person name="Aparecida-Saddi V."/>
            <person name="Campos-Telles M.P."/>
            <person name="Grau M."/>
            <person name="Mikheyev A.S."/>
        </authorList>
    </citation>
    <scope>NUCLEOTIDE SEQUENCE</scope>
    <source>
        <tissue evidence="10">Venom_gland</tissue>
    </source>
</reference>
<dbReference type="AlphaFoldDB" id="A0A2D4L1J3"/>
<name>A0A2D4L1J3_9SAUR</name>
<evidence type="ECO:0000256" key="3">
    <source>
        <dbReference type="ARBA" id="ARBA00022771"/>
    </source>
</evidence>
<evidence type="ECO:0000256" key="8">
    <source>
        <dbReference type="SAM" id="SignalP"/>
    </source>
</evidence>
<feature type="region of interest" description="Disordered" evidence="7">
    <location>
        <begin position="69"/>
        <end position="99"/>
    </location>
</feature>
<dbReference type="Gene3D" id="3.30.60.160">
    <property type="match status" value="1"/>
</dbReference>
<evidence type="ECO:0000256" key="2">
    <source>
        <dbReference type="ARBA" id="ARBA00022723"/>
    </source>
</evidence>
<evidence type="ECO:0000256" key="1">
    <source>
        <dbReference type="ARBA" id="ARBA00004123"/>
    </source>
</evidence>
<evidence type="ECO:0000256" key="4">
    <source>
        <dbReference type="ARBA" id="ARBA00022833"/>
    </source>
</evidence>
<evidence type="ECO:0000256" key="6">
    <source>
        <dbReference type="PROSITE-ProRule" id="PRU00367"/>
    </source>
</evidence>
<dbReference type="FunFam" id="3.30.60.160:FF:000002">
    <property type="entry name" value="Polyhomeotic-like protein 2 isoform 1"/>
    <property type="match status" value="1"/>
</dbReference>
<dbReference type="Pfam" id="PF21319">
    <property type="entry name" value="zf-FCS_1"/>
    <property type="match status" value="1"/>
</dbReference>
<feature type="domain" description="FCS-type" evidence="9">
    <location>
        <begin position="19"/>
        <end position="53"/>
    </location>
</feature>
<evidence type="ECO:0000313" key="10">
    <source>
        <dbReference type="EMBL" id="LAB14847.1"/>
    </source>
</evidence>
<evidence type="ECO:0000259" key="9">
    <source>
        <dbReference type="PROSITE" id="PS51024"/>
    </source>
</evidence>
<dbReference type="InterPro" id="IPR038603">
    <property type="entry name" value="Znf_FCS_sf"/>
</dbReference>
<feature type="signal peptide" evidence="8">
    <location>
        <begin position="1"/>
        <end position="17"/>
    </location>
</feature>
<comment type="subcellular location">
    <subcellularLocation>
        <location evidence="1">Nucleus</location>
    </subcellularLocation>
</comment>
<accession>A0A2D4L1J3</accession>
<feature type="chain" id="PRO_5013702975" description="FCS-type domain-containing protein" evidence="8">
    <location>
        <begin position="18"/>
        <end position="109"/>
    </location>
</feature>
<proteinExistence type="predicted"/>
<dbReference type="GO" id="GO:0005634">
    <property type="term" value="C:nucleus"/>
    <property type="evidence" value="ECO:0007669"/>
    <property type="project" value="UniProtKB-SubCell"/>
</dbReference>
<keyword evidence="5" id="KW-0539">Nucleus</keyword>
<keyword evidence="2" id="KW-0479">Metal-binding</keyword>
<sequence>MEWFKLTAFILLFPLEGLDEMETDLLKCEFCGKMGYANKFLRSKRFCTMSCAKRYNVSCGKKFGLYASDKSSRWSRSPDNPGLGRRGRHPSGSDGAPREHFLRQVCRIY</sequence>